<feature type="domain" description="CzcB-like barrel-sandwich hybrid" evidence="4">
    <location>
        <begin position="83"/>
        <end position="206"/>
    </location>
</feature>
<dbReference type="RefSeq" id="WP_136901231.1">
    <property type="nucleotide sequence ID" value="NZ_SUME01000004.1"/>
</dbReference>
<dbReference type="InterPro" id="IPR058792">
    <property type="entry name" value="Beta-barrel_RND_2"/>
</dbReference>
<keyword evidence="6" id="KW-1185">Reference proteome</keyword>
<evidence type="ECO:0000313" key="5">
    <source>
        <dbReference type="EMBL" id="TJZ60382.1"/>
    </source>
</evidence>
<comment type="similarity">
    <text evidence="1">Belongs to the membrane fusion protein (MFP) (TC 8.A.1) family.</text>
</comment>
<dbReference type="FunFam" id="2.40.30.170:FF:000010">
    <property type="entry name" value="Efflux RND transporter periplasmic adaptor subunit"/>
    <property type="match status" value="1"/>
</dbReference>
<dbReference type="PANTHER" id="PTHR30097:SF4">
    <property type="entry name" value="SLR6042 PROTEIN"/>
    <property type="match status" value="1"/>
</dbReference>
<dbReference type="Pfam" id="PF25954">
    <property type="entry name" value="Beta-barrel_RND_2"/>
    <property type="match status" value="1"/>
</dbReference>
<evidence type="ECO:0000259" key="4">
    <source>
        <dbReference type="Pfam" id="PF25973"/>
    </source>
</evidence>
<dbReference type="InterPro" id="IPR058647">
    <property type="entry name" value="BSH_CzcB-like"/>
</dbReference>
<name>A0A4U0P1L1_9SPHI</name>
<dbReference type="AlphaFoldDB" id="A0A4U0P1L1"/>
<dbReference type="PANTHER" id="PTHR30097">
    <property type="entry name" value="CATION EFFLUX SYSTEM PROTEIN CUSB"/>
    <property type="match status" value="1"/>
</dbReference>
<dbReference type="Gene3D" id="2.40.30.170">
    <property type="match status" value="1"/>
</dbReference>
<dbReference type="GO" id="GO:0022857">
    <property type="term" value="F:transmembrane transporter activity"/>
    <property type="evidence" value="ECO:0007669"/>
    <property type="project" value="InterPro"/>
</dbReference>
<sequence>MKNTLYLLTFAITCQLTSISCQRNNSPTQAPSPAGDEEFCFPEDLKQSTTIETVLYQPIQEQLTLTGKIEYNENDFIAFKSLLEGIVQEVNFELGEYVQKGTVLAVVRSHQIQEQYQQKRHLENQLILLKKQLETKRMLLLDGMASNPEILELEHTIESTRIELEKINQGLLLYRADTETGNFNIVAPKNGYIVQKKISSGQPIGVEGDPLFSLSNLKQVWVMVNIYASNLKYIKQNDPVKVSTIAYPDQYYSGKIDKIYPVFDDDEHVLKARVVLDNPDLRLMPGLSADIHIDKTRSSDYGYAIPNKAIIFSKDKQYVVRYHSDCDLQLFPIVPIASNAQYTFVKEGFSEMDKIVCTNTLLIFEELSK</sequence>
<keyword evidence="2" id="KW-0813">Transport</keyword>
<dbReference type="GO" id="GO:0015679">
    <property type="term" value="P:plasma membrane copper ion transport"/>
    <property type="evidence" value="ECO:0007669"/>
    <property type="project" value="TreeGrafter"/>
</dbReference>
<dbReference type="InterPro" id="IPR006143">
    <property type="entry name" value="RND_pump_MFP"/>
</dbReference>
<dbReference type="PROSITE" id="PS51257">
    <property type="entry name" value="PROKAR_LIPOPROTEIN"/>
    <property type="match status" value="1"/>
</dbReference>
<dbReference type="EMBL" id="SUME01000004">
    <property type="protein sequence ID" value="TJZ60382.1"/>
    <property type="molecule type" value="Genomic_DNA"/>
</dbReference>
<dbReference type="GO" id="GO:0016020">
    <property type="term" value="C:membrane"/>
    <property type="evidence" value="ECO:0007669"/>
    <property type="project" value="InterPro"/>
</dbReference>
<dbReference type="InterPro" id="IPR051909">
    <property type="entry name" value="MFP_Cation_Efflux"/>
</dbReference>
<evidence type="ECO:0000259" key="3">
    <source>
        <dbReference type="Pfam" id="PF25954"/>
    </source>
</evidence>
<evidence type="ECO:0000313" key="6">
    <source>
        <dbReference type="Proteomes" id="UP000306808"/>
    </source>
</evidence>
<proteinExistence type="inferred from homology"/>
<comment type="caution">
    <text evidence="5">The sequence shown here is derived from an EMBL/GenBank/DDBJ whole genome shotgun (WGS) entry which is preliminary data.</text>
</comment>
<dbReference type="NCBIfam" id="TIGR01730">
    <property type="entry name" value="RND_mfp"/>
    <property type="match status" value="1"/>
</dbReference>
<feature type="domain" description="CusB-like beta-barrel" evidence="3">
    <location>
        <begin position="219"/>
        <end position="295"/>
    </location>
</feature>
<gene>
    <name evidence="5" type="ORF">FAZ15_10250</name>
</gene>
<evidence type="ECO:0000256" key="1">
    <source>
        <dbReference type="ARBA" id="ARBA00009477"/>
    </source>
</evidence>
<dbReference type="OrthoDB" id="9806939at2"/>
<accession>A0A4U0P1L1</accession>
<dbReference type="SUPFAM" id="SSF111369">
    <property type="entry name" value="HlyD-like secretion proteins"/>
    <property type="match status" value="1"/>
</dbReference>
<dbReference type="Pfam" id="PF25973">
    <property type="entry name" value="BSH_CzcB"/>
    <property type="match status" value="1"/>
</dbReference>
<protein>
    <submittedName>
        <fullName evidence="5">Efflux RND transporter periplasmic adaptor subunit</fullName>
    </submittedName>
</protein>
<dbReference type="GO" id="GO:0060003">
    <property type="term" value="P:copper ion export"/>
    <property type="evidence" value="ECO:0007669"/>
    <property type="project" value="TreeGrafter"/>
</dbReference>
<reference evidence="5 6" key="1">
    <citation type="submission" date="2019-04" db="EMBL/GenBank/DDBJ databases">
        <title>Sphingobacterium olei sp. nov., isolated from oil-contaminated soil.</title>
        <authorList>
            <person name="Liu B."/>
        </authorList>
    </citation>
    <scope>NUCLEOTIDE SEQUENCE [LARGE SCALE GENOMIC DNA]</scope>
    <source>
        <strain evidence="5 6">HAL-9</strain>
    </source>
</reference>
<dbReference type="Proteomes" id="UP000306808">
    <property type="component" value="Unassembled WGS sequence"/>
</dbReference>
<organism evidence="5 6">
    <name type="scientific">Sphingobacterium olei</name>
    <dbReference type="NCBI Taxonomy" id="2571155"/>
    <lineage>
        <taxon>Bacteria</taxon>
        <taxon>Pseudomonadati</taxon>
        <taxon>Bacteroidota</taxon>
        <taxon>Sphingobacteriia</taxon>
        <taxon>Sphingobacteriales</taxon>
        <taxon>Sphingobacteriaceae</taxon>
        <taxon>Sphingobacterium</taxon>
    </lineage>
</organism>
<evidence type="ECO:0000256" key="2">
    <source>
        <dbReference type="ARBA" id="ARBA00022448"/>
    </source>
</evidence>
<dbReference type="GO" id="GO:0030313">
    <property type="term" value="C:cell envelope"/>
    <property type="evidence" value="ECO:0007669"/>
    <property type="project" value="TreeGrafter"/>
</dbReference>